<accession>A0A177AYT4</accession>
<proteinExistence type="predicted"/>
<dbReference type="Gene3D" id="3.30.160.60">
    <property type="entry name" value="Classic Zinc Finger"/>
    <property type="match status" value="1"/>
</dbReference>
<sequence>MIKYQKDKINTIIWHDKRLVSLISSFHDIPTKIIGKITKINAKIPLSKMHMKIHTEIKDITCKFCRKGFNQQGNFQSFTYTYRE</sequence>
<protein>
    <submittedName>
        <fullName evidence="1">Uncharacterized protein</fullName>
    </submittedName>
</protein>
<organism evidence="1 2">
    <name type="scientific">Intoshia linei</name>
    <dbReference type="NCBI Taxonomy" id="1819745"/>
    <lineage>
        <taxon>Eukaryota</taxon>
        <taxon>Metazoa</taxon>
        <taxon>Spiralia</taxon>
        <taxon>Lophotrochozoa</taxon>
        <taxon>Mesozoa</taxon>
        <taxon>Orthonectida</taxon>
        <taxon>Rhopaluridae</taxon>
        <taxon>Intoshia</taxon>
    </lineage>
</organism>
<dbReference type="SUPFAM" id="SSF57667">
    <property type="entry name" value="beta-beta-alpha zinc fingers"/>
    <property type="match status" value="1"/>
</dbReference>
<keyword evidence="2" id="KW-1185">Reference proteome</keyword>
<reference evidence="1 2" key="1">
    <citation type="submission" date="2016-04" db="EMBL/GenBank/DDBJ databases">
        <title>The genome of Intoshia linei affirms orthonectids as highly simplified spiralians.</title>
        <authorList>
            <person name="Mikhailov K.V."/>
            <person name="Slusarev G.S."/>
            <person name="Nikitin M.A."/>
            <person name="Logacheva M.D."/>
            <person name="Penin A."/>
            <person name="Aleoshin V."/>
            <person name="Panchin Y.V."/>
        </authorList>
    </citation>
    <scope>NUCLEOTIDE SEQUENCE [LARGE SCALE GENOMIC DNA]</scope>
    <source>
        <strain evidence="1">Intl2013</strain>
        <tissue evidence="1">Whole animal</tissue>
    </source>
</reference>
<dbReference type="AlphaFoldDB" id="A0A177AYT4"/>
<gene>
    <name evidence="1" type="ORF">A3Q56_05120</name>
</gene>
<evidence type="ECO:0000313" key="2">
    <source>
        <dbReference type="Proteomes" id="UP000078046"/>
    </source>
</evidence>
<dbReference type="OrthoDB" id="6077919at2759"/>
<dbReference type="Proteomes" id="UP000078046">
    <property type="component" value="Unassembled WGS sequence"/>
</dbReference>
<dbReference type="EMBL" id="LWCA01000731">
    <property type="protein sequence ID" value="OAF67169.1"/>
    <property type="molecule type" value="Genomic_DNA"/>
</dbReference>
<dbReference type="InterPro" id="IPR036236">
    <property type="entry name" value="Znf_C2H2_sf"/>
</dbReference>
<name>A0A177AYT4_9BILA</name>
<evidence type="ECO:0000313" key="1">
    <source>
        <dbReference type="EMBL" id="OAF67169.1"/>
    </source>
</evidence>
<comment type="caution">
    <text evidence="1">The sequence shown here is derived from an EMBL/GenBank/DDBJ whole genome shotgun (WGS) entry which is preliminary data.</text>
</comment>